<proteinExistence type="predicted"/>
<sequence>MNFIIENLKDLFTLPILFLFIFIGVFLLLVDVPLLKRKKYDREALMAKLLGYAYIAGSIAVYFMFQII</sequence>
<evidence type="ECO:0000313" key="2">
    <source>
        <dbReference type="EMBL" id="KAB3532483.1"/>
    </source>
</evidence>
<feature type="transmembrane region" description="Helical" evidence="1">
    <location>
        <begin position="12"/>
        <end position="35"/>
    </location>
</feature>
<name>A0A833MF20_9FIRM</name>
<keyword evidence="1" id="KW-0812">Transmembrane</keyword>
<keyword evidence="1" id="KW-0472">Membrane</keyword>
<dbReference type="AlphaFoldDB" id="A0A833MF20"/>
<protein>
    <submittedName>
        <fullName evidence="2">Uncharacterized protein</fullName>
    </submittedName>
</protein>
<comment type="caution">
    <text evidence="2">The sequence shown here is derived from an EMBL/GenBank/DDBJ whole genome shotgun (WGS) entry which is preliminary data.</text>
</comment>
<accession>A0A833MF20</accession>
<evidence type="ECO:0000256" key="1">
    <source>
        <dbReference type="SAM" id="Phobius"/>
    </source>
</evidence>
<dbReference type="EMBL" id="WBZB01000008">
    <property type="protein sequence ID" value="KAB3532483.1"/>
    <property type="molecule type" value="Genomic_DNA"/>
</dbReference>
<feature type="transmembrane region" description="Helical" evidence="1">
    <location>
        <begin position="47"/>
        <end position="65"/>
    </location>
</feature>
<keyword evidence="3" id="KW-1185">Reference proteome</keyword>
<dbReference type="OrthoDB" id="2085661at2"/>
<dbReference type="NCBIfam" id="NF042414">
    <property type="entry name" value="CLC_0170_fam"/>
    <property type="match status" value="1"/>
</dbReference>
<evidence type="ECO:0000313" key="3">
    <source>
        <dbReference type="Proteomes" id="UP000465601"/>
    </source>
</evidence>
<gene>
    <name evidence="2" type="ORF">F8153_02275</name>
</gene>
<organism evidence="2 3">
    <name type="scientific">Alkaliphilus serpentinus</name>
    <dbReference type="NCBI Taxonomy" id="1482731"/>
    <lineage>
        <taxon>Bacteria</taxon>
        <taxon>Bacillati</taxon>
        <taxon>Bacillota</taxon>
        <taxon>Clostridia</taxon>
        <taxon>Peptostreptococcales</taxon>
        <taxon>Natronincolaceae</taxon>
        <taxon>Alkaliphilus</taxon>
    </lineage>
</organism>
<dbReference type="RefSeq" id="WP_151864733.1">
    <property type="nucleotide sequence ID" value="NZ_WBZB01000008.1"/>
</dbReference>
<reference evidence="2 3" key="1">
    <citation type="submission" date="2019-10" db="EMBL/GenBank/DDBJ databases">
        <title>Alkaliphilus serpentinus sp. nov. and Alkaliphilus pronyensis sp. nov., two novel anaerobic alkaliphilic species isolated from the serpentinized-hosted hydrothermal field of the Prony Bay (New Caledonia).</title>
        <authorList>
            <person name="Postec A."/>
        </authorList>
    </citation>
    <scope>NUCLEOTIDE SEQUENCE [LARGE SCALE GENOMIC DNA]</scope>
    <source>
        <strain evidence="2 3">LacT</strain>
    </source>
</reference>
<dbReference type="Proteomes" id="UP000465601">
    <property type="component" value="Unassembled WGS sequence"/>
</dbReference>
<keyword evidence="1" id="KW-1133">Transmembrane helix</keyword>
<dbReference type="InterPro" id="IPR049971">
    <property type="entry name" value="CLC_0170-like"/>
</dbReference>